<dbReference type="EMBL" id="CP000514">
    <property type="protein sequence ID" value="ABM18587.1"/>
    <property type="molecule type" value="Genomic_DNA"/>
</dbReference>
<organism evidence="1 2">
    <name type="scientific">Marinobacter nauticus (strain ATCC 700491 / DSM 11845 / VT8)</name>
    <name type="common">Marinobacter aquaeolei</name>
    <dbReference type="NCBI Taxonomy" id="351348"/>
    <lineage>
        <taxon>Bacteria</taxon>
        <taxon>Pseudomonadati</taxon>
        <taxon>Pseudomonadota</taxon>
        <taxon>Gammaproteobacteria</taxon>
        <taxon>Pseudomonadales</taxon>
        <taxon>Marinobacteraceae</taxon>
        <taxon>Marinobacter</taxon>
    </lineage>
</organism>
<proteinExistence type="predicted"/>
<sequence length="84" mass="9251">MGSQQGGCSMRADKPVKPGWFFRNGRQYLAVSEVPATVNLTTSEVTDAISLGQLRIERVNGCKVVAMEELFDWIDMQESGRGQA</sequence>
<name>A1U0R8_MARN8</name>
<dbReference type="STRING" id="351348.Maqu_1503"/>
<accession>A1U0R8</accession>
<gene>
    <name evidence="1" type="ordered locus">Maqu_1503</name>
</gene>
<reference evidence="2" key="1">
    <citation type="journal article" date="2011" name="Appl. Environ. Microbiol.">
        <title>Genomic potential of Marinobacter aquaeolei, a biogeochemical 'opportunitroph'.</title>
        <authorList>
            <person name="Singer E."/>
            <person name="Webb E.A."/>
            <person name="Nelson W.C."/>
            <person name="Heidelberg J.F."/>
            <person name="Ivanova N."/>
            <person name="Pati A."/>
            <person name="Edwards K.J."/>
        </authorList>
    </citation>
    <scope>NUCLEOTIDE SEQUENCE [LARGE SCALE GENOMIC DNA]</scope>
    <source>
        <strain evidence="2">ATCC 700491 / DSM 11845 / VT8</strain>
    </source>
</reference>
<dbReference type="HOGENOM" id="CLU_192925_0_0_6"/>
<dbReference type="Proteomes" id="UP000000998">
    <property type="component" value="Chromosome"/>
</dbReference>
<dbReference type="KEGG" id="maq:Maqu_1503"/>
<evidence type="ECO:0000313" key="2">
    <source>
        <dbReference type="Proteomes" id="UP000000998"/>
    </source>
</evidence>
<evidence type="ECO:0000313" key="1">
    <source>
        <dbReference type="EMBL" id="ABM18587.1"/>
    </source>
</evidence>
<evidence type="ECO:0008006" key="3">
    <source>
        <dbReference type="Google" id="ProtNLM"/>
    </source>
</evidence>
<protein>
    <recommendedName>
        <fullName evidence="3">DNA-binding protein</fullName>
    </recommendedName>
</protein>
<dbReference type="AlphaFoldDB" id="A1U0R8"/>